<keyword evidence="3" id="KW-0812">Transmembrane</keyword>
<dbReference type="InterPro" id="IPR057373">
    <property type="entry name" value="ZNFX1"/>
</dbReference>
<feature type="domain" description="DNA2/NAM7 helicase-like C-terminal" evidence="5">
    <location>
        <begin position="1266"/>
        <end position="1448"/>
    </location>
</feature>
<keyword evidence="1" id="KW-0175">Coiled coil</keyword>
<protein>
    <submittedName>
        <fullName evidence="7">ZNFX1 protein</fullName>
    </submittedName>
</protein>
<dbReference type="Pfam" id="PF13086">
    <property type="entry name" value="AAA_11"/>
    <property type="match status" value="1"/>
</dbReference>
<evidence type="ECO:0000259" key="5">
    <source>
        <dbReference type="Pfam" id="PF13087"/>
    </source>
</evidence>
<accession>A0ABS2Z1B3</accession>
<dbReference type="InterPro" id="IPR047187">
    <property type="entry name" value="SF1_C_Upf1"/>
</dbReference>
<feature type="region of interest" description="Disordered" evidence="2">
    <location>
        <begin position="1002"/>
        <end position="1061"/>
    </location>
</feature>
<reference evidence="7" key="1">
    <citation type="journal article" date="2021" name="Cell">
        <title>Tracing the genetic footprints of vertebrate landing in non-teleost ray-finned fishes.</title>
        <authorList>
            <person name="Bi X."/>
            <person name="Wang K."/>
            <person name="Yang L."/>
            <person name="Pan H."/>
            <person name="Jiang H."/>
            <person name="Wei Q."/>
            <person name="Fang M."/>
            <person name="Yu H."/>
            <person name="Zhu C."/>
            <person name="Cai Y."/>
            <person name="He Y."/>
            <person name="Gan X."/>
            <person name="Zeng H."/>
            <person name="Yu D."/>
            <person name="Zhu Y."/>
            <person name="Jiang H."/>
            <person name="Qiu Q."/>
            <person name="Yang H."/>
            <person name="Zhang Y.E."/>
            <person name="Wang W."/>
            <person name="Zhu M."/>
            <person name="He S."/>
            <person name="Zhang G."/>
        </authorList>
    </citation>
    <scope>NUCLEOTIDE SEQUENCE</scope>
    <source>
        <strain evidence="7">Bchr_001</strain>
    </source>
</reference>
<evidence type="ECO:0000259" key="4">
    <source>
        <dbReference type="Pfam" id="PF13086"/>
    </source>
</evidence>
<proteinExistence type="predicted"/>
<evidence type="ECO:0000256" key="1">
    <source>
        <dbReference type="SAM" id="Coils"/>
    </source>
</evidence>
<evidence type="ECO:0000256" key="2">
    <source>
        <dbReference type="SAM" id="MobiDB-lite"/>
    </source>
</evidence>
<evidence type="ECO:0000313" key="8">
    <source>
        <dbReference type="Proteomes" id="UP001166052"/>
    </source>
</evidence>
<feature type="domain" description="ZNFX1" evidence="6">
    <location>
        <begin position="578"/>
        <end position="683"/>
    </location>
</feature>
<feature type="non-terminal residue" evidence="7">
    <location>
        <position position="1"/>
    </location>
</feature>
<feature type="compositionally biased region" description="Basic and acidic residues" evidence="2">
    <location>
        <begin position="1002"/>
        <end position="1020"/>
    </location>
</feature>
<dbReference type="PANTHER" id="PTHR10887">
    <property type="entry name" value="DNA2/NAM7 HELICASE FAMILY"/>
    <property type="match status" value="1"/>
</dbReference>
<keyword evidence="3" id="KW-1133">Transmembrane helix</keyword>
<evidence type="ECO:0000313" key="7">
    <source>
        <dbReference type="EMBL" id="MBN3292607.1"/>
    </source>
</evidence>
<feature type="compositionally biased region" description="Basic and acidic residues" evidence="2">
    <location>
        <begin position="172"/>
        <end position="187"/>
    </location>
</feature>
<organism evidence="7 8">
    <name type="scientific">Polypterus senegalus</name>
    <name type="common">Senegal bichir</name>
    <dbReference type="NCBI Taxonomy" id="55291"/>
    <lineage>
        <taxon>Eukaryota</taxon>
        <taxon>Metazoa</taxon>
        <taxon>Chordata</taxon>
        <taxon>Craniata</taxon>
        <taxon>Vertebrata</taxon>
        <taxon>Euteleostomi</taxon>
        <taxon>Actinopterygii</taxon>
        <taxon>Polypteriformes</taxon>
        <taxon>Polypteridae</taxon>
        <taxon>Polypterus</taxon>
    </lineage>
</organism>
<dbReference type="Pfam" id="PF25396">
    <property type="entry name" value="ZNFX1"/>
    <property type="match status" value="1"/>
</dbReference>
<feature type="domain" description="DNA2/NAM7 helicase helicase" evidence="4">
    <location>
        <begin position="793"/>
        <end position="1253"/>
    </location>
</feature>
<dbReference type="InterPro" id="IPR045055">
    <property type="entry name" value="DNA2/NAM7-like"/>
</dbReference>
<dbReference type="EMBL" id="JAAWVN010017318">
    <property type="protein sequence ID" value="MBN3292607.1"/>
    <property type="molecule type" value="Genomic_DNA"/>
</dbReference>
<dbReference type="CDD" id="cd18808">
    <property type="entry name" value="SF1_C_Upf1"/>
    <property type="match status" value="1"/>
</dbReference>
<name>A0ABS2Z1B3_POLSE</name>
<dbReference type="Proteomes" id="UP001166052">
    <property type="component" value="Unassembled WGS sequence"/>
</dbReference>
<dbReference type="Pfam" id="PF13087">
    <property type="entry name" value="AAA_12"/>
    <property type="match status" value="1"/>
</dbReference>
<evidence type="ECO:0000256" key="3">
    <source>
        <dbReference type="SAM" id="Phobius"/>
    </source>
</evidence>
<feature type="non-terminal residue" evidence="7">
    <location>
        <position position="2085"/>
    </location>
</feature>
<feature type="compositionally biased region" description="Acidic residues" evidence="2">
    <location>
        <begin position="1021"/>
        <end position="1045"/>
    </location>
</feature>
<dbReference type="InterPro" id="IPR041677">
    <property type="entry name" value="DNA2/NAM7_AAA_11"/>
</dbReference>
<feature type="transmembrane region" description="Helical" evidence="3">
    <location>
        <begin position="50"/>
        <end position="78"/>
    </location>
</feature>
<dbReference type="InterPro" id="IPR027417">
    <property type="entry name" value="P-loop_NTPase"/>
</dbReference>
<feature type="transmembrane region" description="Helical" evidence="3">
    <location>
        <begin position="12"/>
        <end position="30"/>
    </location>
</feature>
<dbReference type="Gene3D" id="3.40.50.300">
    <property type="entry name" value="P-loop containing nucleotide triphosphate hydrolases"/>
    <property type="match status" value="3"/>
</dbReference>
<keyword evidence="8" id="KW-1185">Reference proteome</keyword>
<dbReference type="PANTHER" id="PTHR10887:SF341">
    <property type="entry name" value="NFX1-TYPE ZINC FINGER-CONTAINING PROTEIN 1"/>
    <property type="match status" value="1"/>
</dbReference>
<feature type="region of interest" description="Disordered" evidence="2">
    <location>
        <begin position="168"/>
        <end position="194"/>
    </location>
</feature>
<sequence>MKGSSNNLQTLTSVIFLIYLSAVYMGHMLGGEVDTSDSNTPAIHQVNLPVVSLGHIAVVMTIAQLVSLGHIVMVMAIAQQAVDEQDHFVKLQTRMKVLQMKLIKSGIPMADKKVGVTEAKDTDMDPTALIGDEITVLAGRFPRNMRLHFLSLEIQQFFQRGTALQKHGGSIMEKKTNQEEVNSESRRGGYHRIRGRSPANLLNLSLDTESNVTGWTVPRVRSHSTNWRISDDSKNVHGHSTQLSVAQKTRSQQNLLNISWNRRPSNVRPSREQGRSQLLAAKKIGSQPNLLNASWDNTRQTGDEVTETEKPKYRVTTLDFRILTKIYTMESSDLVMKLASPGSGLQEFLSQNELTEELTDIALKVLGKACRSKTNRHNLQHLLTIIKDSVFLKRILPMFVMNITKQSDTQKRQQSLEQLNEILVIHLTLISVFPSSTVIDVSLIATLVRREIDSLQISGQVVSEEIENNMKNLQRIIEHLQERKREGTLRSDNYTYIIENLNLDIEDFRQMSVFPTYEDIHIVEKPFMRPNIIGQKFQDTNTYLDTHFRLLREDFIKPLRDGISQLLHYGGKNLHKQRFDDIRVYSDTCIVAPICTHNGILYRVHFNNSNLKLVQWESSKRLLFGALVCLSKDNFETMMFATIANRDVKELAEGLITLSFTEESRLKLADVRENESFLMVETSAFFEAYRHVLEGLQEMSVADLAMQQYIVNCDTGISPPKYFLGNHNKYNFKSLVNDRQDFIKDRELYKDRSDPEDYSSSFSNVKILQALLSNSKCNVLDLNAWPSKEKFKFDESQLQAVQTALTQELAIIQGPPGTGKTYVGLKIVASLLDNSNFWNPNGGCPILVVCYTNHALDQFMEGILEFLPRRGILPRKETLVRIGGRCSSDKLKTYCLNNMRREKGFKQNLPGHLRALYSELKDVKDLVEMKIKESAALFESAGKGVLHENVLEEYVVSLHGTTLKKTGDEEGYFSSRKKDSCLMLEWLGISLLNQASRQTEIVERDIPEKTPKERDDKNPDDPYDTEETVDYESESVIDSEDEESNESEKEQSSDDETSLNPEVQGIHEDDLAQAEELLKSADFLEQDIDELSDVVSVATQGDVADLTQVMEEAEEIQAERMMDGDDVRIEIEKAKKRVVRVQKMILAYVPEEDKQEDDKNNRKKRSAQDEEWQKPWLVCVATNLKYQNAVYDRVLVRFTPDCAARCRKIVQDIQPKVVVVEEAAEVLEAHIVTTLTAACEHLILIGDHQQLRPSATVYELAKNFNLEVSLFERLIRMGIPYVRLNYQHRMRPEIAKLLTPHIYDKLENHQSVYLYDKIKGVNSNLFFVEHEHLEETIHEGRSHQNVHEATFVKSLCKYFINQGYLSSTITVLTTYTGQFHYLRKIMKNDFFNDIKIRVVDKYQGEENDIIILSLVRSNLEGRVGFLQIPNRICVALSRARKGLFCIGNFKMLSKVPLWSNILNVVSMNDQIGKYLVLQCENHPKNVTFASEAEDFKKVPEGGCMLPCEFRLRCGHVCTRLCHPYDSDHSNFKCVKPCQKIVCTAGHKCTKKCFDKCGQCQVLVSKTIPKCGHLQNVPCSLPADKFICTEPCTKTLECGHQCCRICGETCTYKCPKNVTIDLGCGHEKSIVCLQKEDILCKKISVSCLVPCETLLNCGHQCTGNCSKCSKGTSHPPCSIQCEKLLLCSHPCEKQCGEDCIPCLKLCENKCFHGKCIKKCCQACIPCTKPCGWQCSHHKCTNLCYEPCDREPCQYPCRRKLKCKHACIGMCGEPCPRKCRICNAEEVQELFFGREADPDARFIQLMNCNHIFEVTGFDSWMFSPEPSGVIKLKCCPKCNTPIRRSVRYASLVKKTLLEIEQVKRMVFAKSVTSTLQFLEDSEIEINFPEMAEVYRSKLEEPDLGMKFLTTIQAQLPLLSKLSDIKSTSKLILPAHKYEEKICKRIEECSVAIAKGKFRGNNMEIQEIILLIEALKIQSMYLTSVDRSRLLIGLESKFNLIHMENLIYRIEQKQIDVTEACELLRPKKQSFNWQSGLEGLLEKQTKVFDHFMFLQGNWYKCTEGHIFFTQNSEGGQNEPSCSECLQNS</sequence>
<feature type="coiled-coil region" evidence="1">
    <location>
        <begin position="463"/>
        <end position="490"/>
    </location>
</feature>
<dbReference type="SUPFAM" id="SSF52540">
    <property type="entry name" value="P-loop containing nucleoside triphosphate hydrolases"/>
    <property type="match status" value="1"/>
</dbReference>
<dbReference type="InterPro" id="IPR041679">
    <property type="entry name" value="DNA2/NAM7-like_C"/>
</dbReference>
<gene>
    <name evidence="7" type="primary">Znfx1_1</name>
    <name evidence="7" type="ORF">GTO92_0012896</name>
</gene>
<keyword evidence="3" id="KW-0472">Membrane</keyword>
<evidence type="ECO:0000259" key="6">
    <source>
        <dbReference type="Pfam" id="PF25396"/>
    </source>
</evidence>
<comment type="caution">
    <text evidence="7">The sequence shown here is derived from an EMBL/GenBank/DDBJ whole genome shotgun (WGS) entry which is preliminary data.</text>
</comment>